<dbReference type="Proteomes" id="UP000275846">
    <property type="component" value="Unassembled WGS sequence"/>
</dbReference>
<feature type="region of interest" description="Disordered" evidence="1">
    <location>
        <begin position="135"/>
        <end position="317"/>
    </location>
</feature>
<organism evidence="5">
    <name type="scientific">Schistocephalus solidus</name>
    <name type="common">Tapeworm</name>
    <dbReference type="NCBI Taxonomy" id="70667"/>
    <lineage>
        <taxon>Eukaryota</taxon>
        <taxon>Metazoa</taxon>
        <taxon>Spiralia</taxon>
        <taxon>Lophotrochozoa</taxon>
        <taxon>Platyhelminthes</taxon>
        <taxon>Cestoda</taxon>
        <taxon>Eucestoda</taxon>
        <taxon>Diphyllobothriidea</taxon>
        <taxon>Diphyllobothriidae</taxon>
        <taxon>Schistocephalus</taxon>
    </lineage>
</organism>
<accession>A0A183TPK8</accession>
<dbReference type="EMBL" id="UYSU01044351">
    <property type="protein sequence ID" value="VDM04792.1"/>
    <property type="molecule type" value="Genomic_DNA"/>
</dbReference>
<evidence type="ECO:0000313" key="4">
    <source>
        <dbReference type="Proteomes" id="UP000275846"/>
    </source>
</evidence>
<dbReference type="InterPro" id="IPR008942">
    <property type="entry name" value="ENTH_VHS"/>
</dbReference>
<feature type="compositionally biased region" description="Basic and acidic residues" evidence="1">
    <location>
        <begin position="298"/>
        <end position="307"/>
    </location>
</feature>
<dbReference type="Gene3D" id="1.25.40.90">
    <property type="match status" value="1"/>
</dbReference>
<gene>
    <name evidence="3" type="ORF">SSLN_LOCUS18406</name>
</gene>
<reference evidence="3 4" key="2">
    <citation type="submission" date="2018-11" db="EMBL/GenBank/DDBJ databases">
        <authorList>
            <consortium name="Pathogen Informatics"/>
        </authorList>
    </citation>
    <scope>NUCLEOTIDE SEQUENCE [LARGE SCALE GENOMIC DNA]</scope>
    <source>
        <strain evidence="3 4">NST_G2</strain>
    </source>
</reference>
<dbReference type="GO" id="GO:0048471">
    <property type="term" value="C:perinuclear region of cytoplasm"/>
    <property type="evidence" value="ECO:0007669"/>
    <property type="project" value="TreeGrafter"/>
</dbReference>
<dbReference type="AlphaFoldDB" id="A0A183TPK8"/>
<dbReference type="PANTHER" id="PTHR12323:SF0">
    <property type="entry name" value="CALCIUM HOMEOSTASIS ENDOPLASMIC RETICULUM PROTEIN"/>
    <property type="match status" value="1"/>
</dbReference>
<dbReference type="STRING" id="70667.A0A183TPK8"/>
<dbReference type="PANTHER" id="PTHR12323">
    <property type="entry name" value="SR-RELATED CTD ASSOCIATED FACTOR 6"/>
    <property type="match status" value="1"/>
</dbReference>
<feature type="compositionally biased region" description="Basic and acidic residues" evidence="1">
    <location>
        <begin position="158"/>
        <end position="180"/>
    </location>
</feature>
<evidence type="ECO:0000256" key="1">
    <source>
        <dbReference type="SAM" id="MobiDB-lite"/>
    </source>
</evidence>
<evidence type="ECO:0000313" key="3">
    <source>
        <dbReference type="EMBL" id="VDM04792.1"/>
    </source>
</evidence>
<sequence length="317" mass="36451">MRADFLIPTFDQQHFSRLWFVPVHLYHCLFQDTLHKIVVPIYCLAMESADNEKQAKLTRVLDLWDTNGYLPPDVLKNMRAPDCEEFMRKWKEEQKQICETRIAAIENEHNERYESMRKQHEQFAEHVRKSIAAREEAVAGGAKPGEIRKESSQQPSTEEARNNVSESERKPEEFRVEEHVPPPPLPFDRPPMHDPNFPPWMSSGGPPPLPLNTAAYLPPPSERSDRYPPGAYDPPRHFDGPPGFPLPAPRDPEGWHYPPTSYPPRRGGTDDAMYYRGGADDDGHYDSYEMRGGPYRGGPRDRHRAEMAHGSGLLKNY</sequence>
<dbReference type="OrthoDB" id="21470at2759"/>
<dbReference type="InterPro" id="IPR006569">
    <property type="entry name" value="CID_dom"/>
</dbReference>
<feature type="compositionally biased region" description="Basic and acidic residues" evidence="1">
    <location>
        <begin position="278"/>
        <end position="289"/>
    </location>
</feature>
<dbReference type="WBParaSite" id="SSLN_0001910001-mRNA-1">
    <property type="protein sequence ID" value="SSLN_0001910001-mRNA-1"/>
    <property type="gene ID" value="SSLN_0001910001"/>
</dbReference>
<proteinExistence type="predicted"/>
<feature type="domain" description="CID" evidence="2">
    <location>
        <begin position="30"/>
        <end position="78"/>
    </location>
</feature>
<evidence type="ECO:0000259" key="2">
    <source>
        <dbReference type="Pfam" id="PF04818"/>
    </source>
</evidence>
<reference evidence="5" key="1">
    <citation type="submission" date="2016-06" db="UniProtKB">
        <authorList>
            <consortium name="WormBaseParasite"/>
        </authorList>
    </citation>
    <scope>IDENTIFICATION</scope>
</reference>
<name>A0A183TPK8_SCHSO</name>
<dbReference type="Pfam" id="PF04818">
    <property type="entry name" value="CID"/>
    <property type="match status" value="1"/>
</dbReference>
<keyword evidence="4" id="KW-1185">Reference proteome</keyword>
<protein>
    <submittedName>
        <fullName evidence="5">CID domain-containing protein</fullName>
    </submittedName>
</protein>
<evidence type="ECO:0000313" key="5">
    <source>
        <dbReference type="WBParaSite" id="SSLN_0001910001-mRNA-1"/>
    </source>
</evidence>
<dbReference type="GO" id="GO:0006874">
    <property type="term" value="P:intracellular calcium ion homeostasis"/>
    <property type="evidence" value="ECO:0007669"/>
    <property type="project" value="TreeGrafter"/>
</dbReference>